<dbReference type="SUPFAM" id="SSF51730">
    <property type="entry name" value="FAD-linked oxidoreductase"/>
    <property type="match status" value="1"/>
</dbReference>
<comment type="similarity">
    <text evidence="3">Belongs to the methylenetetrahydrofolate reductase family.</text>
</comment>
<reference evidence="11 12" key="1">
    <citation type="submission" date="2022-09" db="EMBL/GenBank/DDBJ databases">
        <authorList>
            <person name="Palmer J.M."/>
        </authorList>
    </citation>
    <scope>NUCLEOTIDE SEQUENCE [LARGE SCALE GENOMIC DNA]</scope>
    <source>
        <strain evidence="11 12">DSM 7382</strain>
    </source>
</reference>
<keyword evidence="7" id="KW-0560">Oxidoreductase</keyword>
<organism evidence="11 12">
    <name type="scientific">Cerrena zonata</name>
    <dbReference type="NCBI Taxonomy" id="2478898"/>
    <lineage>
        <taxon>Eukaryota</taxon>
        <taxon>Fungi</taxon>
        <taxon>Dikarya</taxon>
        <taxon>Basidiomycota</taxon>
        <taxon>Agaricomycotina</taxon>
        <taxon>Agaricomycetes</taxon>
        <taxon>Polyporales</taxon>
        <taxon>Cerrenaceae</taxon>
        <taxon>Cerrena</taxon>
    </lineage>
</organism>
<evidence type="ECO:0000256" key="1">
    <source>
        <dbReference type="ARBA" id="ARBA00001974"/>
    </source>
</evidence>
<feature type="domain" description="MTHFR SAM-binding regulatory" evidence="10">
    <location>
        <begin position="356"/>
        <end position="604"/>
    </location>
</feature>
<evidence type="ECO:0000256" key="4">
    <source>
        <dbReference type="ARBA" id="ARBA00022630"/>
    </source>
</evidence>
<proteinExistence type="inferred from homology"/>
<dbReference type="Gene3D" id="3.20.20.220">
    <property type="match status" value="1"/>
</dbReference>
<dbReference type="GO" id="GO:0005829">
    <property type="term" value="C:cytosol"/>
    <property type="evidence" value="ECO:0007669"/>
    <property type="project" value="TreeGrafter"/>
</dbReference>
<evidence type="ECO:0000256" key="3">
    <source>
        <dbReference type="ARBA" id="ARBA00006743"/>
    </source>
</evidence>
<dbReference type="PANTHER" id="PTHR45754:SF1">
    <property type="entry name" value="METHYLENETETRAHYDROFOLATE REDUCTASE 1"/>
    <property type="match status" value="1"/>
</dbReference>
<gene>
    <name evidence="11" type="ORF">QCA50_003526</name>
</gene>
<keyword evidence="6" id="KW-0521">NADP</keyword>
<dbReference type="Pfam" id="PF21895">
    <property type="entry name" value="MTHFR_C"/>
    <property type="match status" value="1"/>
</dbReference>
<dbReference type="PANTHER" id="PTHR45754">
    <property type="entry name" value="METHYLENETETRAHYDROFOLATE REDUCTASE"/>
    <property type="match status" value="1"/>
</dbReference>
<evidence type="ECO:0000313" key="12">
    <source>
        <dbReference type="Proteomes" id="UP001385951"/>
    </source>
</evidence>
<evidence type="ECO:0000259" key="10">
    <source>
        <dbReference type="Pfam" id="PF21895"/>
    </source>
</evidence>
<dbReference type="InterPro" id="IPR003171">
    <property type="entry name" value="Mehydrof_redctse-like"/>
</dbReference>
<dbReference type="Proteomes" id="UP001385951">
    <property type="component" value="Unassembled WGS sequence"/>
</dbReference>
<protein>
    <recommendedName>
        <fullName evidence="10">MTHFR SAM-binding regulatory domain-containing protein</fullName>
    </recommendedName>
</protein>
<evidence type="ECO:0000256" key="9">
    <source>
        <dbReference type="SAM" id="MobiDB-lite"/>
    </source>
</evidence>
<dbReference type="InterPro" id="IPR004621">
    <property type="entry name" value="Fadh2_euk"/>
</dbReference>
<keyword evidence="12" id="KW-1185">Reference proteome</keyword>
<dbReference type="Pfam" id="PF02219">
    <property type="entry name" value="MTHFR"/>
    <property type="match status" value="1"/>
</dbReference>
<accession>A0AAW0GMT2</accession>
<comment type="pathway">
    <text evidence="2 8">One-carbon metabolism; tetrahydrofolate interconversion.</text>
</comment>
<dbReference type="GO" id="GO:0009086">
    <property type="term" value="P:methionine biosynthetic process"/>
    <property type="evidence" value="ECO:0007669"/>
    <property type="project" value="TreeGrafter"/>
</dbReference>
<dbReference type="FunFam" id="3.20.20.220:FF:000002">
    <property type="entry name" value="Methylenetetrahydrofolate reductase"/>
    <property type="match status" value="1"/>
</dbReference>
<dbReference type="GO" id="GO:0035999">
    <property type="term" value="P:tetrahydrofolate interconversion"/>
    <property type="evidence" value="ECO:0007669"/>
    <property type="project" value="TreeGrafter"/>
</dbReference>
<evidence type="ECO:0000256" key="6">
    <source>
        <dbReference type="ARBA" id="ARBA00022857"/>
    </source>
</evidence>
<dbReference type="NCBIfam" id="TIGR00677">
    <property type="entry name" value="fadh2_euk"/>
    <property type="match status" value="1"/>
</dbReference>
<comment type="cofactor">
    <cofactor evidence="1">
        <name>FAD</name>
        <dbReference type="ChEBI" id="CHEBI:57692"/>
    </cofactor>
</comment>
<evidence type="ECO:0000313" key="11">
    <source>
        <dbReference type="EMBL" id="KAK7693952.1"/>
    </source>
</evidence>
<keyword evidence="4" id="KW-0285">Flavoprotein</keyword>
<evidence type="ECO:0000256" key="5">
    <source>
        <dbReference type="ARBA" id="ARBA00022827"/>
    </source>
</evidence>
<keyword evidence="5" id="KW-0274">FAD</keyword>
<dbReference type="AlphaFoldDB" id="A0AAW0GMT2"/>
<dbReference type="CDD" id="cd00537">
    <property type="entry name" value="MTHFR"/>
    <property type="match status" value="1"/>
</dbReference>
<evidence type="ECO:0000256" key="7">
    <source>
        <dbReference type="ARBA" id="ARBA00023002"/>
    </source>
</evidence>
<comment type="caution">
    <text evidence="11">The sequence shown here is derived from an EMBL/GenBank/DDBJ whole genome shotgun (WGS) entry which is preliminary data.</text>
</comment>
<dbReference type="GO" id="GO:0071949">
    <property type="term" value="F:FAD binding"/>
    <property type="evidence" value="ECO:0007669"/>
    <property type="project" value="TreeGrafter"/>
</dbReference>
<sequence length="614" mass="68614">MKLIDKIVNRCDAYPFYTFEFFPPKTEQGFENLLTRISRLSSLEPLAVSVTWGAGGSTMDRSLDLAGLAQKDFGLDTIMHLTCTNMMQGTVDEALRTAKERGIQNILALRGDPPRGAEYWIPVDPRFSHGVDLVKYIKSTPEFSDLCVGVAAYPDGHTDKDADEDGEIEHLKAKVEAGADFIITQLFYDVDNFLRWVGKVRAKGIQIPIIPGIMPLQTYSSFQRLTKLCGTRVPSDLMADLDAIKHDDQKVKDYGVTLAVKMIHRVTTEGNIPGVHFCTLNLEKSVQRVIEGLQWVSSKGTPRVVNKLILNTPGTVTQELPQESELLISPHSALDSATSQLATKTSSDSEAGKGEVNNAATWDEFPNGRFGDYKSPAYGDPNPWNSSVIPHQQSLKQWGHPKSPDDLTNIFLRHLRSEIATTPFSPSPLSPESLMIFPHLEKLTKNGWWTVGSQPAVNGASSADEMLGWGPRGGYVYQKCFVEFFVEPDVVERIEKKIRDHGGGWVDYFAGNFEGECQTNVPDDGRNAVTWGVFPGQEVAQSTIIERESFLAWKEEAFSIWGEWASYYPPGSPEREVLDGVKRRRWLVSIVHHDYQTLDALWTFLFEGEDPLVR</sequence>
<evidence type="ECO:0000256" key="8">
    <source>
        <dbReference type="RuleBase" id="RU004254"/>
    </source>
</evidence>
<feature type="compositionally biased region" description="Polar residues" evidence="9">
    <location>
        <begin position="337"/>
        <end position="349"/>
    </location>
</feature>
<feature type="region of interest" description="Disordered" evidence="9">
    <location>
        <begin position="337"/>
        <end position="367"/>
    </location>
</feature>
<name>A0AAW0GMT2_9APHY</name>
<dbReference type="InterPro" id="IPR029041">
    <property type="entry name" value="FAD-linked_oxidoreductase-like"/>
</dbReference>
<dbReference type="GO" id="GO:0004489">
    <property type="term" value="F:methylenetetrahydrofolate reductase [NAD(P)H] activity"/>
    <property type="evidence" value="ECO:0007669"/>
    <property type="project" value="InterPro"/>
</dbReference>
<dbReference type="EMBL" id="JASBNA010000003">
    <property type="protein sequence ID" value="KAK7693952.1"/>
    <property type="molecule type" value="Genomic_DNA"/>
</dbReference>
<evidence type="ECO:0000256" key="2">
    <source>
        <dbReference type="ARBA" id="ARBA00004777"/>
    </source>
</evidence>
<dbReference type="InterPro" id="IPR053806">
    <property type="entry name" value="MTHFR_C"/>
</dbReference>